<keyword evidence="1" id="KW-0732">Signal</keyword>
<dbReference type="Gene3D" id="2.60.40.1220">
    <property type="match status" value="3"/>
</dbReference>
<evidence type="ECO:0000256" key="1">
    <source>
        <dbReference type="ARBA" id="ARBA00022729"/>
    </source>
</evidence>
<evidence type="ECO:0000313" key="2">
    <source>
        <dbReference type="EMBL" id="MBK9982500.1"/>
    </source>
</evidence>
<comment type="caution">
    <text evidence="2">The sequence shown here is derived from an EMBL/GenBank/DDBJ whole genome shotgun (WGS) entry which is preliminary data.</text>
</comment>
<dbReference type="Proteomes" id="UP000808337">
    <property type="component" value="Unassembled WGS sequence"/>
</dbReference>
<dbReference type="InterPro" id="IPR014755">
    <property type="entry name" value="Cu-Rt/internalin_Ig-like"/>
</dbReference>
<reference evidence="2 3" key="1">
    <citation type="submission" date="2020-10" db="EMBL/GenBank/DDBJ databases">
        <title>Connecting structure to function with the recovery of over 1000 high-quality activated sludge metagenome-assembled genomes encoding full-length rRNA genes using long-read sequencing.</title>
        <authorList>
            <person name="Singleton C.M."/>
            <person name="Petriglieri F."/>
            <person name="Kristensen J.M."/>
            <person name="Kirkegaard R.H."/>
            <person name="Michaelsen T.Y."/>
            <person name="Andersen M.H."/>
            <person name="Karst S.M."/>
            <person name="Dueholm M.S."/>
            <person name="Nielsen P.H."/>
            <person name="Albertsen M."/>
        </authorList>
    </citation>
    <scope>NUCLEOTIDE SEQUENCE [LARGE SCALE GENOMIC DNA]</scope>
    <source>
        <strain evidence="2">Ribe_18-Q3-R11-54_MAXAC.273</strain>
    </source>
</reference>
<sequence length="1988" mass="204043">MKKFLFGILFLYLQVCFLVPKSFSQIWSENFNSYPDATTNAAPFWTSVATDCDDGGNINLPGQSQWGVYSGQFTVMDIEGAPCCPSGGGNDNYWLSQSIDISNYCNVSISLNTAFIGVLECNAGGPYFGCTGNIIIDNGHDQIVAYYSLNAGPFVQFAYVCGSTGIGVLSVAGLNGTSLQIKISLANKANAETYTFDDIVVNGTIHATPTLSGIPASICQLASSISLPTTQSGYTGTWSGMGVTGNNFNPSGLSGNITLTFTPTAGQCANANTTTITVNVPTTPAISGIPATICQSASSISLPTTQSGFTGSWSGTGVSGNNFDPSGLSGNITLTFTPTAGQCANPNTATINVNVPVTPALSGIPATICQLAASIVLPTTQSGITGNWSGMGVTGNNFNPSGLSGMITLTFTPTAGQCANPNTTTIDVSAAVTPALSGIPASICENNAAIALSTTQSGITGNWSGMGVAGNNFNPSGLSGNITLTFTPTAGQCALPNTTTIDVNTLVTPAISGIPASICESDSPIALPTTQSGITGTWSGLGVFGNNFNPAGQSGNITLTFTPAAGQCANPNTTTINVNIPVTPAISGLPGSLCQLDNPVVLPTTQSGITGTWSGMGVTANNFDPSGLSGNITLTFTPNAGQCANPNTATINVIVAVTPAISFIPASICQNSVPLSLATTQSGIGGNWSGIGVSGNSFNPAGLSGNITLTFTPNAGQCANPNTAIINVIVPVTPVISGIPASICQNAAPIALPTTLSGITGNWSGTGVAGNNFNPTGLSGNITLTFTPTAGQCANTNTTNIMVNIPVTPAISGIPASICQNAAAISLPTTQSGITGNWSGMGVAGNNFNPTGLSGNITLTFTPTAGQCANNNTTTITVNVPVAPVIMNVPSILCESAAPINLSTTQSGITGTWSGQGVSGNTFDPSGLSGNITLTFTPNAGQCALVATKIINVVSAPAFTNLVEDCNLVNQTYTITFTITGGSPGTYTVNGIPVGGSTFTSSSIASGTGYVFNLNDGNNCGPVVISGLVDCNCATSSGTMNFANTPLHLCDSSGFVVVHNGNELLDVDDVLEFVLHTNAGASLGTILAISSTTTFGYPANIIPGQIYYVSAVAGNNNGTGGVNLNDPCLSVSQGIPVIFYTPSANLSIGGSICEDVCFDFQVQFTGYPPFSFDYTVNAGGNVTNEFLTSNTTNAVITICPSTYGVTSGQIQITPVTLTDANCFYNFNSPVTQILTVLPQAVNDLNMNLCAGEQIVVNGTVYNQGHPAGTETLLNAGSNGCDSIVNIDLTFYPATIFNLIQTLCTGGSVTINGTVYDASHPIGTEIILNGNAHGCDSTINVNLSFNNVVTFDLNQSLCPNGSVVVNGTTYNSANPTGSQTFIGGSYLGCDSVVNINLSFYPPSVFNYNPTLCTGGSITVNGNVYDGTNTTGTELLANASIHGCDSIVNVNVSFNNVVTFDLTNTLCPGGSIIVNGTTYNATNPTGSETFVGGSYLGCDSVVNIMLSFYPPLVFNLNQTLCAGQNLIVNGTTYDQANPTGTEIFPNASGNGCDSTVNVNLAFNPLASFNLNQTLCPGGSITVNGTLYNAAHTMGTETLIGASSLGCDSMVNVVVTFYGPSVFNLTQTLCTGGSLTVNGTVYDAAHPTGTEVLQNANVHGCDSTVNVNLSFNSTVINTITQSLCPGGSIVVNGNIYDTSHPSGMETFIGGSYLGCDSVVNVNLSFHPVAVFNLVQTLCTGGAVTVNGTVYNELNPTGTELLQNSSVFGCDSTINVNLSFSNVVTYNLNETLCPGDSIVINGTTYDAAHPTGTEAFIGGSFMGCDSLVNISLTFFAPDVFVIDSMLLEGQSIVVNGTVYDELNPTGVEIISGGSVFGCDSTITINLSFDTIMTIINEIYVPSVFSPNGDGINDIVGVFGGPQVDQVNSFRIYDRWGSLMYRFNEFKPNDVSLGWDGTFKNQMENPGVYVWLAEVKFIDGHAEVFTGDVTLVR</sequence>
<dbReference type="EMBL" id="JADKGY010000006">
    <property type="protein sequence ID" value="MBK9982500.1"/>
    <property type="molecule type" value="Genomic_DNA"/>
</dbReference>
<dbReference type="InterPro" id="IPR026341">
    <property type="entry name" value="T9SS_type_B"/>
</dbReference>
<protein>
    <submittedName>
        <fullName evidence="2">Gliding motility-associated C-terminal domain-containing protein</fullName>
    </submittedName>
</protein>
<dbReference type="NCBIfam" id="TIGR04131">
    <property type="entry name" value="Bac_Flav_CTERM"/>
    <property type="match status" value="1"/>
</dbReference>
<dbReference type="Pfam" id="PF13585">
    <property type="entry name" value="CHU_C"/>
    <property type="match status" value="1"/>
</dbReference>
<accession>A0A9D7SSG9</accession>
<name>A0A9D7SSG9_9BACT</name>
<gene>
    <name evidence="2" type="ORF">IPP15_08755</name>
</gene>
<evidence type="ECO:0000313" key="3">
    <source>
        <dbReference type="Proteomes" id="UP000808337"/>
    </source>
</evidence>
<organism evidence="2 3">
    <name type="scientific">Candidatus Opimibacter skivensis</name>
    <dbReference type="NCBI Taxonomy" id="2982028"/>
    <lineage>
        <taxon>Bacteria</taxon>
        <taxon>Pseudomonadati</taxon>
        <taxon>Bacteroidota</taxon>
        <taxon>Saprospiria</taxon>
        <taxon>Saprospirales</taxon>
        <taxon>Saprospiraceae</taxon>
        <taxon>Candidatus Opimibacter</taxon>
    </lineage>
</organism>
<proteinExistence type="predicted"/>